<evidence type="ECO:0000256" key="1">
    <source>
        <dbReference type="ARBA" id="ARBA00004613"/>
    </source>
</evidence>
<evidence type="ECO:0000256" key="6">
    <source>
        <dbReference type="ARBA" id="ARBA00023157"/>
    </source>
</evidence>
<comment type="similarity">
    <text evidence="2">Belongs to the plant rapid alkalinization factor (RALF) family.</text>
</comment>
<evidence type="ECO:0000313" key="10">
    <source>
        <dbReference type="Proteomes" id="UP000323597"/>
    </source>
</evidence>
<dbReference type="GO" id="GO:0005179">
    <property type="term" value="F:hormone activity"/>
    <property type="evidence" value="ECO:0007669"/>
    <property type="project" value="UniProtKB-KW"/>
</dbReference>
<evidence type="ECO:0000313" key="9">
    <source>
        <dbReference type="EMBL" id="TYI50180.1"/>
    </source>
</evidence>
<evidence type="ECO:0000256" key="8">
    <source>
        <dbReference type="SAM" id="SignalP"/>
    </source>
</evidence>
<feature type="chain" id="PRO_5022940568" description="Rapid ALkalinization Factor" evidence="8">
    <location>
        <begin position="21"/>
        <end position="73"/>
    </location>
</feature>
<feature type="signal peptide" evidence="8">
    <location>
        <begin position="1"/>
        <end position="20"/>
    </location>
</feature>
<accession>A0A5D2SCB0</accession>
<keyword evidence="5 8" id="KW-0732">Signal</keyword>
<evidence type="ECO:0000256" key="5">
    <source>
        <dbReference type="ARBA" id="ARBA00022729"/>
    </source>
</evidence>
<gene>
    <name evidence="9" type="ORF">E1A91_D12G083800v1</name>
</gene>
<dbReference type="Pfam" id="PF05498">
    <property type="entry name" value="RALF"/>
    <property type="match status" value="1"/>
</dbReference>
<organism evidence="9 10">
    <name type="scientific">Gossypium mustelinum</name>
    <name type="common">Cotton</name>
    <name type="synonym">Gossypium caicoense</name>
    <dbReference type="NCBI Taxonomy" id="34275"/>
    <lineage>
        <taxon>Eukaryota</taxon>
        <taxon>Viridiplantae</taxon>
        <taxon>Streptophyta</taxon>
        <taxon>Embryophyta</taxon>
        <taxon>Tracheophyta</taxon>
        <taxon>Spermatophyta</taxon>
        <taxon>Magnoliopsida</taxon>
        <taxon>eudicotyledons</taxon>
        <taxon>Gunneridae</taxon>
        <taxon>Pentapetalae</taxon>
        <taxon>rosids</taxon>
        <taxon>malvids</taxon>
        <taxon>Malvales</taxon>
        <taxon>Malvaceae</taxon>
        <taxon>Malvoideae</taxon>
        <taxon>Gossypium</taxon>
    </lineage>
</organism>
<dbReference type="InterPro" id="IPR008801">
    <property type="entry name" value="RALF"/>
</dbReference>
<reference evidence="9 10" key="1">
    <citation type="submission" date="2019-07" db="EMBL/GenBank/DDBJ databases">
        <title>WGS assembly of Gossypium mustelinum.</title>
        <authorList>
            <person name="Chen Z.J."/>
            <person name="Sreedasyam A."/>
            <person name="Ando A."/>
            <person name="Song Q."/>
            <person name="De L."/>
            <person name="Hulse-Kemp A."/>
            <person name="Ding M."/>
            <person name="Ye W."/>
            <person name="Kirkbride R."/>
            <person name="Jenkins J."/>
            <person name="Plott C."/>
            <person name="Lovell J."/>
            <person name="Lin Y.-M."/>
            <person name="Vaughn R."/>
            <person name="Liu B."/>
            <person name="Li W."/>
            <person name="Simpson S."/>
            <person name="Scheffler B."/>
            <person name="Saski C."/>
            <person name="Grover C."/>
            <person name="Hu G."/>
            <person name="Conover J."/>
            <person name="Carlson J."/>
            <person name="Shu S."/>
            <person name="Boston L."/>
            <person name="Williams M."/>
            <person name="Peterson D."/>
            <person name="Mcgee K."/>
            <person name="Jones D."/>
            <person name="Wendel J."/>
            <person name="Stelly D."/>
            <person name="Grimwood J."/>
            <person name="Schmutz J."/>
        </authorList>
    </citation>
    <scope>NUCLEOTIDE SEQUENCE [LARGE SCALE GENOMIC DNA]</scope>
    <source>
        <strain evidence="9">1408120.09</strain>
    </source>
</reference>
<dbReference type="EMBL" id="CM017660">
    <property type="protein sequence ID" value="TYI50180.1"/>
    <property type="molecule type" value="Genomic_DNA"/>
</dbReference>
<evidence type="ECO:0000256" key="4">
    <source>
        <dbReference type="ARBA" id="ARBA00022702"/>
    </source>
</evidence>
<keyword evidence="10" id="KW-1185">Reference proteome</keyword>
<keyword evidence="4" id="KW-0372">Hormone</keyword>
<evidence type="ECO:0000256" key="3">
    <source>
        <dbReference type="ARBA" id="ARBA00022525"/>
    </source>
</evidence>
<dbReference type="GO" id="GO:0005576">
    <property type="term" value="C:extracellular region"/>
    <property type="evidence" value="ECO:0007669"/>
    <property type="project" value="UniProtKB-SubCell"/>
</dbReference>
<protein>
    <recommendedName>
        <fullName evidence="11">Rapid ALkalinization Factor</fullName>
    </recommendedName>
</protein>
<evidence type="ECO:0000256" key="2">
    <source>
        <dbReference type="ARBA" id="ARBA00009178"/>
    </source>
</evidence>
<feature type="compositionally biased region" description="Polar residues" evidence="7">
    <location>
        <begin position="51"/>
        <end position="63"/>
    </location>
</feature>
<dbReference type="Proteomes" id="UP000323597">
    <property type="component" value="Chromosome D12"/>
</dbReference>
<comment type="subcellular location">
    <subcellularLocation>
        <location evidence="1">Secreted</location>
    </subcellularLocation>
</comment>
<proteinExistence type="inferred from homology"/>
<evidence type="ECO:0000256" key="7">
    <source>
        <dbReference type="SAM" id="MobiDB-lite"/>
    </source>
</evidence>
<keyword evidence="3" id="KW-0964">Secreted</keyword>
<evidence type="ECO:0008006" key="11">
    <source>
        <dbReference type="Google" id="ProtNLM"/>
    </source>
</evidence>
<sequence>MKTLLICFVLISKIVDQVSAAARNGVTYNHSGVLDPCKGPGGPHSRCHLNPKSSPTQANTYNRGCSRHHRHRQ</sequence>
<feature type="region of interest" description="Disordered" evidence="7">
    <location>
        <begin position="42"/>
        <end position="73"/>
    </location>
</feature>
<dbReference type="GO" id="GO:0040008">
    <property type="term" value="P:regulation of growth"/>
    <property type="evidence" value="ECO:0007669"/>
    <property type="project" value="UniProtKB-ARBA"/>
</dbReference>
<dbReference type="AlphaFoldDB" id="A0A5D2SCB0"/>
<name>A0A5D2SCB0_GOSMU</name>
<keyword evidence="6" id="KW-1015">Disulfide bond</keyword>